<name>A0ACD0NYW8_9BASI</name>
<proteinExistence type="predicted"/>
<organism evidence="1 2">
    <name type="scientific">Violaceomyces palustris</name>
    <dbReference type="NCBI Taxonomy" id="1673888"/>
    <lineage>
        <taxon>Eukaryota</taxon>
        <taxon>Fungi</taxon>
        <taxon>Dikarya</taxon>
        <taxon>Basidiomycota</taxon>
        <taxon>Ustilaginomycotina</taxon>
        <taxon>Ustilaginomycetes</taxon>
        <taxon>Violaceomycetales</taxon>
        <taxon>Violaceomycetaceae</taxon>
        <taxon>Violaceomyces</taxon>
    </lineage>
</organism>
<keyword evidence="1" id="KW-0575">Peroxidase</keyword>
<sequence>MGAKNRFRSADGSGNNIFLPEKGQAKTPYARNVTRTHPEQVNPPDPGTVFDLLLCRDKFVQQPAGISSLLFSMANTIIHDLFSTDHVDPAINLHSSYLDLQVVYGTNEEEQNRIRTGNRGYIKNDVISDWRLSMMPPATTAWVIMFSRSHNYIAKRLLEIDERNRFDGMTEQEKDDELFGLARLVNCGMFVQIILRDYIPTILNQTASDWFLDPLKTYQDVGTLGKLPRGGGNVVSAEFSVLYRWHSAASAADEQWMAQLFNEKWPDMSPQDITPEIFFSTLTQEGEYYRSMDPSEWELHGWKRDDDGKFDDRVLGKILKDATVEIAGAIKARGSPVYFRAIEILGMIQAREGWALSTLNEFRSFLGLKTYSSFSEWNNDPEVAKAAEMLYGHIDNLELYPGMHAEQTKDPMPGSGLCPGFTISRGILSDAASLVRGDRFFTDDFSTSNLTTYGYEFATLPQPGSHGLAGKLLFCGLPGQYTHNSIYALYPFSVPKKTIEVLAKKGILQNYDVEYPQPMAKWYTIRSFATCKDILDNPNCFSTEPKVSYDEGVMLDALMSTPNWKETLAAFYNKHANFYINETSIRYSTPGNTTIFDMIDVCNCVTAQFTASMFAVPIREMNANIGTTAQELHAMLSRPLAYQLAGAFTFMTRHMFRLEDLAETATKRLMTLIKTRIASFIGIFGPVLTILQGVSNVLGGPDNIKASELAQNFYKQVFKFASHKSYDHLAHDLVQMMISFTAIQSLVMVQLMDYLLREENETQFQALQKLAPLSDPSSMSEFRSLLFDCIHQSCDLPPPARKAVTTVSLPNGKGGQFHLQEGDGVYIPPEAFYKDPTTYKGVPGETLPPLGLGDSPTQILLETALPALAKEILKLPKLRAAPGGIPKRVSDNAPAEGEKVYSYVSISGQENPLPIHTTFRLLYEANPVNGPRFG</sequence>
<reference evidence="1 2" key="1">
    <citation type="journal article" date="2018" name="Mol. Biol. Evol.">
        <title>Broad Genomic Sampling Reveals a Smut Pathogenic Ancestry of the Fungal Clade Ustilaginomycotina.</title>
        <authorList>
            <person name="Kijpornyongpan T."/>
            <person name="Mondo S.J."/>
            <person name="Barry K."/>
            <person name="Sandor L."/>
            <person name="Lee J."/>
            <person name="Lipzen A."/>
            <person name="Pangilinan J."/>
            <person name="LaButti K."/>
            <person name="Hainaut M."/>
            <person name="Henrissat B."/>
            <person name="Grigoriev I.V."/>
            <person name="Spatafora J.W."/>
            <person name="Aime M.C."/>
        </authorList>
    </citation>
    <scope>NUCLEOTIDE SEQUENCE [LARGE SCALE GENOMIC DNA]</scope>
    <source>
        <strain evidence="1 2">SA 807</strain>
    </source>
</reference>
<keyword evidence="2" id="KW-1185">Reference proteome</keyword>
<protein>
    <submittedName>
        <fullName evidence="1">Heme peroxidase</fullName>
    </submittedName>
</protein>
<dbReference type="Proteomes" id="UP000245626">
    <property type="component" value="Unassembled WGS sequence"/>
</dbReference>
<evidence type="ECO:0000313" key="1">
    <source>
        <dbReference type="EMBL" id="PWN51004.1"/>
    </source>
</evidence>
<evidence type="ECO:0000313" key="2">
    <source>
        <dbReference type="Proteomes" id="UP000245626"/>
    </source>
</evidence>
<keyword evidence="1" id="KW-0560">Oxidoreductase</keyword>
<gene>
    <name evidence="1" type="ORF">IE53DRAFT_68371</name>
</gene>
<accession>A0ACD0NYW8</accession>
<dbReference type="EMBL" id="KZ819878">
    <property type="protein sequence ID" value="PWN51004.1"/>
    <property type="molecule type" value="Genomic_DNA"/>
</dbReference>